<organism evidence="3 4">
    <name type="scientific">Archangium minus</name>
    <dbReference type="NCBI Taxonomy" id="83450"/>
    <lineage>
        <taxon>Bacteria</taxon>
        <taxon>Pseudomonadati</taxon>
        <taxon>Myxococcota</taxon>
        <taxon>Myxococcia</taxon>
        <taxon>Myxococcales</taxon>
        <taxon>Cystobacterineae</taxon>
        <taxon>Archangiaceae</taxon>
        <taxon>Archangium</taxon>
    </lineage>
</organism>
<keyword evidence="4" id="KW-1185">Reference proteome</keyword>
<sequence>MLVELDGSRIKSERDFHEQLSRKLDFGPYYGRNLDALWDRLSADVERPVKLVWKDAEVSRLALGAVFDRIVSILRRVEEQDRTFGLAERFEFELQ</sequence>
<feature type="domain" description="Barstar (barnase inhibitor)" evidence="2">
    <location>
        <begin position="2"/>
        <end position="83"/>
    </location>
</feature>
<dbReference type="SUPFAM" id="SSF52038">
    <property type="entry name" value="Barstar-related"/>
    <property type="match status" value="1"/>
</dbReference>
<dbReference type="CDD" id="cd05142">
    <property type="entry name" value="Barstar"/>
    <property type="match status" value="1"/>
</dbReference>
<proteinExistence type="inferred from homology"/>
<name>A0ABY9WIE9_9BACT</name>
<dbReference type="EMBL" id="CP043494">
    <property type="protein sequence ID" value="WNG43561.1"/>
    <property type="molecule type" value="Genomic_DNA"/>
</dbReference>
<dbReference type="InterPro" id="IPR035905">
    <property type="entry name" value="Barstar-like_sf"/>
</dbReference>
<evidence type="ECO:0000256" key="1">
    <source>
        <dbReference type="ARBA" id="ARBA00006845"/>
    </source>
</evidence>
<evidence type="ECO:0000313" key="3">
    <source>
        <dbReference type="EMBL" id="WNG43561.1"/>
    </source>
</evidence>
<dbReference type="Pfam" id="PF01337">
    <property type="entry name" value="Barstar"/>
    <property type="match status" value="1"/>
</dbReference>
<gene>
    <name evidence="3" type="ORF">F0U60_05170</name>
</gene>
<reference evidence="3 4" key="1">
    <citation type="submission" date="2019-08" db="EMBL/GenBank/DDBJ databases">
        <title>Archangium and Cystobacter genomes.</title>
        <authorList>
            <person name="Chen I.-C.K."/>
            <person name="Wielgoss S."/>
        </authorList>
    </citation>
    <scope>NUCLEOTIDE SEQUENCE [LARGE SCALE GENOMIC DNA]</scope>
    <source>
        <strain evidence="3 4">Cbm 6</strain>
    </source>
</reference>
<evidence type="ECO:0000259" key="2">
    <source>
        <dbReference type="Pfam" id="PF01337"/>
    </source>
</evidence>
<dbReference type="RefSeq" id="WP_395814747.1">
    <property type="nucleotide sequence ID" value="NZ_CP043494.1"/>
</dbReference>
<accession>A0ABY9WIE9</accession>
<dbReference type="Proteomes" id="UP001611383">
    <property type="component" value="Chromosome"/>
</dbReference>
<evidence type="ECO:0000313" key="4">
    <source>
        <dbReference type="Proteomes" id="UP001611383"/>
    </source>
</evidence>
<comment type="similarity">
    <text evidence="1">Belongs to the barstar family.</text>
</comment>
<protein>
    <submittedName>
        <fullName evidence="3">Barnase inhibitor</fullName>
    </submittedName>
</protein>
<dbReference type="InterPro" id="IPR000468">
    <property type="entry name" value="Barstar"/>
</dbReference>
<dbReference type="Gene3D" id="3.30.370.10">
    <property type="entry name" value="Barstar-like"/>
    <property type="match status" value="1"/>
</dbReference>